<dbReference type="RefSeq" id="WP_378058835.1">
    <property type="nucleotide sequence ID" value="NZ_JBHSIS010000011.1"/>
</dbReference>
<dbReference type="PANTHER" id="PTHR42928:SF5">
    <property type="entry name" value="BLR1237 PROTEIN"/>
    <property type="match status" value="1"/>
</dbReference>
<evidence type="ECO:0000313" key="3">
    <source>
        <dbReference type="Proteomes" id="UP001595859"/>
    </source>
</evidence>
<proteinExistence type="inferred from homology"/>
<evidence type="ECO:0000256" key="1">
    <source>
        <dbReference type="ARBA" id="ARBA00006987"/>
    </source>
</evidence>
<dbReference type="Pfam" id="PF03401">
    <property type="entry name" value="TctC"/>
    <property type="match status" value="1"/>
</dbReference>
<organism evidence="2 3">
    <name type="scientific">Actinophytocola glycyrrhizae</name>
    <dbReference type="NCBI Taxonomy" id="2044873"/>
    <lineage>
        <taxon>Bacteria</taxon>
        <taxon>Bacillati</taxon>
        <taxon>Actinomycetota</taxon>
        <taxon>Actinomycetes</taxon>
        <taxon>Pseudonocardiales</taxon>
        <taxon>Pseudonocardiaceae</taxon>
    </lineage>
</organism>
<dbReference type="CDD" id="cd07012">
    <property type="entry name" value="PBP2_Bug_TTT"/>
    <property type="match status" value="1"/>
</dbReference>
<dbReference type="InterPro" id="IPR042100">
    <property type="entry name" value="Bug_dom1"/>
</dbReference>
<dbReference type="InterPro" id="IPR005064">
    <property type="entry name" value="BUG"/>
</dbReference>
<accession>A0ABV9S7R6</accession>
<name>A0ABV9S7R6_9PSEU</name>
<dbReference type="EMBL" id="JBHSIS010000011">
    <property type="protein sequence ID" value="MFC4856848.1"/>
    <property type="molecule type" value="Genomic_DNA"/>
</dbReference>
<evidence type="ECO:0000313" key="2">
    <source>
        <dbReference type="EMBL" id="MFC4856848.1"/>
    </source>
</evidence>
<dbReference type="PANTHER" id="PTHR42928">
    <property type="entry name" value="TRICARBOXYLATE-BINDING PROTEIN"/>
    <property type="match status" value="1"/>
</dbReference>
<protein>
    <submittedName>
        <fullName evidence="2">Tripartite tricarboxylate transporter substrate binding protein</fullName>
    </submittedName>
</protein>
<dbReference type="Proteomes" id="UP001595859">
    <property type="component" value="Unassembled WGS sequence"/>
</dbReference>
<dbReference type="Gene3D" id="3.40.190.10">
    <property type="entry name" value="Periplasmic binding protein-like II"/>
    <property type="match status" value="1"/>
</dbReference>
<sequence length="324" mass="33858">MGAVVLTAGCVQTPGRSGPYPDGDIDLIVPAEAGDVTDTVARAVAPCLADRLGVDVAVRNRPGENGVLGNRALVDAEPDGHTLMISSVGPSLVTPLLLPERDYGSDDFRFVGVVRSAPVVLFTAADSPVDSAETLLATAKAGGPPVTVANRGDTTVEGFALWHLNFMAETRLEPARTDSDAEILRGVVAGDFMAGLVTLTPELLAGIESGQLRPLASGGHERPAYLPEVPTTYEVLGRRFPDPAADPDLVIDTAFSAPKDVGDAATSTLSSALSRCLSTDDVQRGIGAEFVPADQGEPGQRRVGYRNLQHAVQLQLDMAEIEGR</sequence>
<reference evidence="3" key="1">
    <citation type="journal article" date="2019" name="Int. J. Syst. Evol. Microbiol.">
        <title>The Global Catalogue of Microorganisms (GCM) 10K type strain sequencing project: providing services to taxonomists for standard genome sequencing and annotation.</title>
        <authorList>
            <consortium name="The Broad Institute Genomics Platform"/>
            <consortium name="The Broad Institute Genome Sequencing Center for Infectious Disease"/>
            <person name="Wu L."/>
            <person name="Ma J."/>
        </authorList>
    </citation>
    <scope>NUCLEOTIDE SEQUENCE [LARGE SCALE GENOMIC DNA]</scope>
    <source>
        <strain evidence="3">ZS-22-S1</strain>
    </source>
</reference>
<comment type="similarity">
    <text evidence="1">Belongs to the UPF0065 (bug) family.</text>
</comment>
<gene>
    <name evidence="2" type="ORF">ACFPCV_25365</name>
</gene>
<dbReference type="Gene3D" id="3.40.190.150">
    <property type="entry name" value="Bordetella uptake gene, domain 1"/>
    <property type="match status" value="1"/>
</dbReference>
<keyword evidence="3" id="KW-1185">Reference proteome</keyword>
<comment type="caution">
    <text evidence="2">The sequence shown here is derived from an EMBL/GenBank/DDBJ whole genome shotgun (WGS) entry which is preliminary data.</text>
</comment>